<evidence type="ECO:0000313" key="2">
    <source>
        <dbReference type="EMBL" id="KAL0061283.1"/>
    </source>
</evidence>
<name>A0ABR2ZIT2_9AGAR</name>
<gene>
    <name evidence="2" type="ORF">AAF712_011901</name>
</gene>
<dbReference type="EMBL" id="JBBXMP010000141">
    <property type="protein sequence ID" value="KAL0061283.1"/>
    <property type="molecule type" value="Genomic_DNA"/>
</dbReference>
<feature type="domain" description="DUF6589" evidence="1">
    <location>
        <begin position="104"/>
        <end position="479"/>
    </location>
</feature>
<dbReference type="Proteomes" id="UP001437256">
    <property type="component" value="Unassembled WGS sequence"/>
</dbReference>
<accession>A0ABR2ZIT2</accession>
<dbReference type="Pfam" id="PF20231">
    <property type="entry name" value="DUF6589"/>
    <property type="match status" value="1"/>
</dbReference>
<evidence type="ECO:0000313" key="3">
    <source>
        <dbReference type="Proteomes" id="UP001437256"/>
    </source>
</evidence>
<reference evidence="2 3" key="1">
    <citation type="submission" date="2024-05" db="EMBL/GenBank/DDBJ databases">
        <title>A draft genome resource for the thread blight pathogen Marasmius tenuissimus strain MS-2.</title>
        <authorList>
            <person name="Yulfo-Soto G.E."/>
            <person name="Baruah I.K."/>
            <person name="Amoako-Attah I."/>
            <person name="Bukari Y."/>
            <person name="Meinhardt L.W."/>
            <person name="Bailey B.A."/>
            <person name="Cohen S.P."/>
        </authorList>
    </citation>
    <scope>NUCLEOTIDE SEQUENCE [LARGE SCALE GENOMIC DNA]</scope>
    <source>
        <strain evidence="2 3">MS-2</strain>
    </source>
</reference>
<protein>
    <recommendedName>
        <fullName evidence="1">DUF6589 domain-containing protein</fullName>
    </recommendedName>
</protein>
<evidence type="ECO:0000259" key="1">
    <source>
        <dbReference type="Pfam" id="PF20231"/>
    </source>
</evidence>
<dbReference type="InterPro" id="IPR046496">
    <property type="entry name" value="DUF6589"/>
</dbReference>
<organism evidence="2 3">
    <name type="scientific">Marasmius tenuissimus</name>
    <dbReference type="NCBI Taxonomy" id="585030"/>
    <lineage>
        <taxon>Eukaryota</taxon>
        <taxon>Fungi</taxon>
        <taxon>Dikarya</taxon>
        <taxon>Basidiomycota</taxon>
        <taxon>Agaricomycotina</taxon>
        <taxon>Agaricomycetes</taxon>
        <taxon>Agaricomycetidae</taxon>
        <taxon>Agaricales</taxon>
        <taxon>Marasmiineae</taxon>
        <taxon>Marasmiaceae</taxon>
        <taxon>Marasmius</taxon>
    </lineage>
</organism>
<comment type="caution">
    <text evidence="2">The sequence shown here is derived from an EMBL/GenBank/DDBJ whole genome shotgun (WGS) entry which is preliminary data.</text>
</comment>
<keyword evidence="3" id="KW-1185">Reference proteome</keyword>
<proteinExistence type="predicted"/>
<sequence length="604" mass="68809">MDHIRALSAENLKIVQEIIRVVMYFLVWDNVNFAFRVESQRFDSKDHFDSGTTASLIATWDPYTKQTATHGALPLSMKPKREASNEIIQDHSPLLVPSLNDLHKPELAHLKANFPTSPPVETEQIEVHQTQHYPLPAMHEDESTIDGTLKVIETLLEKLEVTEDDLKKHGLIFADGDLLTDPNPDSPRASLHAGIPKELSSGLFVLIRRFGLFHCKMAGGRLVINEHWGKPNSPWSGSLWWENNSLLKRKSVSAGWQSKKAAPWKQTHELIQISLAAHILDGFWIHCNNSDFNAWCKTATLEDFDTTAEQVYSNLFTSHAYATQQEKPQIDIGLSNTILYNRDALFYWLFVTSIKAGNIGRVILVLRIWMIMMRTPKTMPRYADAIFETLGRIQQFPEKLQKFFLHNWLVNLTGRPNAFKENDLLQEHQNRWLKSVDAAKGPNRSWEWLSMISLCIYTLRQALLLVAKMFNIPGYGSKHTVPDMSNEVQRIADTLKEETIQEYVPERPANGFVKPVRDLLQEGMKYGERRTAFAKYRDDSGIPMNMGDQGDPVVEAASILDEGEHDGEEYEPSLEDLEMDDEEPYGIQNILLSAAMSMVPDSLN</sequence>